<evidence type="ECO:0000313" key="2">
    <source>
        <dbReference type="Proteomes" id="UP000299102"/>
    </source>
</evidence>
<organism evidence="1 2">
    <name type="scientific">Eumeta variegata</name>
    <name type="common">Bagworm moth</name>
    <name type="synonym">Eumeta japonica</name>
    <dbReference type="NCBI Taxonomy" id="151549"/>
    <lineage>
        <taxon>Eukaryota</taxon>
        <taxon>Metazoa</taxon>
        <taxon>Ecdysozoa</taxon>
        <taxon>Arthropoda</taxon>
        <taxon>Hexapoda</taxon>
        <taxon>Insecta</taxon>
        <taxon>Pterygota</taxon>
        <taxon>Neoptera</taxon>
        <taxon>Endopterygota</taxon>
        <taxon>Lepidoptera</taxon>
        <taxon>Glossata</taxon>
        <taxon>Ditrysia</taxon>
        <taxon>Tineoidea</taxon>
        <taxon>Psychidae</taxon>
        <taxon>Oiketicinae</taxon>
        <taxon>Eumeta</taxon>
    </lineage>
</organism>
<dbReference type="Proteomes" id="UP000299102">
    <property type="component" value="Unassembled WGS sequence"/>
</dbReference>
<evidence type="ECO:0000313" key="1">
    <source>
        <dbReference type="EMBL" id="GBP69554.1"/>
    </source>
</evidence>
<dbReference type="AlphaFoldDB" id="A0A4C1Y3K9"/>
<protein>
    <submittedName>
        <fullName evidence="1">Uncharacterized protein</fullName>
    </submittedName>
</protein>
<keyword evidence="2" id="KW-1185">Reference proteome</keyword>
<dbReference type="EMBL" id="BGZK01001044">
    <property type="protein sequence ID" value="GBP69554.1"/>
    <property type="molecule type" value="Genomic_DNA"/>
</dbReference>
<comment type="caution">
    <text evidence="1">The sequence shown here is derived from an EMBL/GenBank/DDBJ whole genome shotgun (WGS) entry which is preliminary data.</text>
</comment>
<reference evidence="1 2" key="1">
    <citation type="journal article" date="2019" name="Commun. Biol.">
        <title>The bagworm genome reveals a unique fibroin gene that provides high tensile strength.</title>
        <authorList>
            <person name="Kono N."/>
            <person name="Nakamura H."/>
            <person name="Ohtoshi R."/>
            <person name="Tomita M."/>
            <person name="Numata K."/>
            <person name="Arakawa K."/>
        </authorList>
    </citation>
    <scope>NUCLEOTIDE SEQUENCE [LARGE SCALE GENOMIC DNA]</scope>
</reference>
<name>A0A4C1Y3K9_EUMVA</name>
<proteinExistence type="predicted"/>
<gene>
    <name evidence="1" type="ORF">EVAR_61339_1</name>
</gene>
<sequence>MNRSGSSEREAFENFNNPTDLRLPAERISITVSTNKKLLVGSCRHCMNVLITLGIGVSLGNKEEAEVSIAVLYRGTSVPIQQLLRYLTEENPIKNITTSAVLIRARGGRRRRAADLESVRDNILEGQTSRRTIKESTPPMDIRNLKRNASAFMASWDRIGRLIEWNRVDGREGEETTATLTHWAKSNSKSN</sequence>
<accession>A0A4C1Y3K9</accession>